<evidence type="ECO:0000313" key="3">
    <source>
        <dbReference type="Proteomes" id="UP000275385"/>
    </source>
</evidence>
<reference evidence="2 3" key="1">
    <citation type="submission" date="2018-08" db="EMBL/GenBank/DDBJ databases">
        <title>Draft genome of the lignicolous fungus Coniochaeta pulveracea.</title>
        <authorList>
            <person name="Borstlap C.J."/>
            <person name="De Witt R.N."/>
            <person name="Botha A."/>
            <person name="Volschenk H."/>
        </authorList>
    </citation>
    <scope>NUCLEOTIDE SEQUENCE [LARGE SCALE GENOMIC DNA]</scope>
    <source>
        <strain evidence="2 3">CAB683</strain>
    </source>
</reference>
<evidence type="ECO:0000256" key="1">
    <source>
        <dbReference type="SAM" id="MobiDB-lite"/>
    </source>
</evidence>
<dbReference type="Pfam" id="PF08615">
    <property type="entry name" value="RNase_H2_suC"/>
    <property type="match status" value="1"/>
</dbReference>
<dbReference type="EMBL" id="QVQW01000012">
    <property type="protein sequence ID" value="RKU46840.1"/>
    <property type="molecule type" value="Genomic_DNA"/>
</dbReference>
<dbReference type="GO" id="GO:0032299">
    <property type="term" value="C:ribonuclease H2 complex"/>
    <property type="evidence" value="ECO:0007669"/>
    <property type="project" value="InterPro"/>
</dbReference>
<feature type="compositionally biased region" description="Polar residues" evidence="1">
    <location>
        <begin position="10"/>
        <end position="20"/>
    </location>
</feature>
<dbReference type="OrthoDB" id="6222486at2759"/>
<gene>
    <name evidence="2" type="ORF">DL546_008082</name>
</gene>
<keyword evidence="3" id="KW-1185">Reference proteome</keyword>
<dbReference type="GO" id="GO:0006401">
    <property type="term" value="P:RNA catabolic process"/>
    <property type="evidence" value="ECO:0007669"/>
    <property type="project" value="InterPro"/>
</dbReference>
<protein>
    <submittedName>
        <fullName evidence="2">Uncharacterized protein</fullName>
    </submittedName>
</protein>
<dbReference type="Proteomes" id="UP000275385">
    <property type="component" value="Unassembled WGS sequence"/>
</dbReference>
<dbReference type="AlphaFoldDB" id="A0A420YG52"/>
<dbReference type="STRING" id="177199.A0A420YG52"/>
<evidence type="ECO:0000313" key="2">
    <source>
        <dbReference type="EMBL" id="RKU46840.1"/>
    </source>
</evidence>
<dbReference type="PANTHER" id="PTHR47204">
    <property type="entry name" value="OS02G0168900 PROTEIN"/>
    <property type="match status" value="1"/>
</dbReference>
<accession>A0A420YG52</accession>
<dbReference type="InterPro" id="IPR013924">
    <property type="entry name" value="RNase_H2_suC"/>
</dbReference>
<sequence>MPSQPMLIINGSSNPPVSHPRTTPNLLPCRINHDGPVEPSAAYWSPTSNPDGTKTAYFRGRRLLGKSVPIPSEYVGVVVEKQLPKNDLVDEAGEEEVHLGRLETKAEFAEFVVWGHETVNDAGNDVYTRMEEWIGVAESIHAFGEGEKK</sequence>
<dbReference type="PANTHER" id="PTHR47204:SF1">
    <property type="entry name" value="RIBONUCLEASE H2 SUBUNIT C"/>
    <property type="match status" value="1"/>
</dbReference>
<proteinExistence type="predicted"/>
<dbReference type="CDD" id="cd09271">
    <property type="entry name" value="RNase_H2-C"/>
    <property type="match status" value="1"/>
</dbReference>
<name>A0A420YG52_9PEZI</name>
<dbReference type="Gene3D" id="2.40.128.680">
    <property type="match status" value="1"/>
</dbReference>
<organism evidence="2 3">
    <name type="scientific">Coniochaeta pulveracea</name>
    <dbReference type="NCBI Taxonomy" id="177199"/>
    <lineage>
        <taxon>Eukaryota</taxon>
        <taxon>Fungi</taxon>
        <taxon>Dikarya</taxon>
        <taxon>Ascomycota</taxon>
        <taxon>Pezizomycotina</taxon>
        <taxon>Sordariomycetes</taxon>
        <taxon>Sordariomycetidae</taxon>
        <taxon>Coniochaetales</taxon>
        <taxon>Coniochaetaceae</taxon>
        <taxon>Coniochaeta</taxon>
    </lineage>
</organism>
<feature type="region of interest" description="Disordered" evidence="1">
    <location>
        <begin position="1"/>
        <end position="20"/>
    </location>
</feature>
<comment type="caution">
    <text evidence="2">The sequence shown here is derived from an EMBL/GenBank/DDBJ whole genome shotgun (WGS) entry which is preliminary data.</text>
</comment>